<protein>
    <submittedName>
        <fullName evidence="1">Uncharacterized protein</fullName>
    </submittedName>
</protein>
<evidence type="ECO:0000313" key="2">
    <source>
        <dbReference type="Proteomes" id="UP000053070"/>
    </source>
</evidence>
<reference evidence="1 2" key="1">
    <citation type="submission" date="2015-04" db="EMBL/GenBank/DDBJ databases">
        <title>The draft genome sequence of Erythrobacr gangjinensis K7-2.</title>
        <authorList>
            <person name="Zhuang L."/>
            <person name="Liu Y."/>
            <person name="Shao Z."/>
        </authorList>
    </citation>
    <scope>NUCLEOTIDE SEQUENCE [LARGE SCALE GENOMIC DNA]</scope>
    <source>
        <strain evidence="1 2">K7-2</strain>
    </source>
</reference>
<dbReference type="PANTHER" id="PTHR30354:SF11">
    <property type="entry name" value="PERMEASE"/>
    <property type="match status" value="1"/>
</dbReference>
<gene>
    <name evidence="1" type="ORF">AAW01_06730</name>
</gene>
<dbReference type="AlphaFoldDB" id="A0A0G9ML21"/>
<dbReference type="GO" id="GO:0015128">
    <property type="term" value="F:gluconate transmembrane transporter activity"/>
    <property type="evidence" value="ECO:0007669"/>
    <property type="project" value="InterPro"/>
</dbReference>
<comment type="caution">
    <text evidence="1">The sequence shown here is derived from an EMBL/GenBank/DDBJ whole genome shotgun (WGS) entry which is preliminary data.</text>
</comment>
<organism evidence="1 2">
    <name type="scientific">Aurantiacibacter gangjinensis</name>
    <dbReference type="NCBI Taxonomy" id="502682"/>
    <lineage>
        <taxon>Bacteria</taxon>
        <taxon>Pseudomonadati</taxon>
        <taxon>Pseudomonadota</taxon>
        <taxon>Alphaproteobacteria</taxon>
        <taxon>Sphingomonadales</taxon>
        <taxon>Erythrobacteraceae</taxon>
        <taxon>Aurantiacibacter</taxon>
    </lineage>
</organism>
<dbReference type="GO" id="GO:0005886">
    <property type="term" value="C:plasma membrane"/>
    <property type="evidence" value="ECO:0007669"/>
    <property type="project" value="TreeGrafter"/>
</dbReference>
<keyword evidence="2" id="KW-1185">Reference proteome</keyword>
<dbReference type="EMBL" id="LBHC01000002">
    <property type="protein sequence ID" value="KLE31309.1"/>
    <property type="molecule type" value="Genomic_DNA"/>
</dbReference>
<dbReference type="PATRIC" id="fig|502682.8.peg.1371"/>
<dbReference type="RefSeq" id="WP_047006661.1">
    <property type="nucleotide sequence ID" value="NZ_CP018097.1"/>
</dbReference>
<dbReference type="OrthoDB" id="9787129at2"/>
<dbReference type="KEGG" id="egn:BMF35_a0342"/>
<accession>A0A0G9ML21</accession>
<evidence type="ECO:0000313" key="1">
    <source>
        <dbReference type="EMBL" id="KLE31309.1"/>
    </source>
</evidence>
<proteinExistence type="predicted"/>
<dbReference type="PANTHER" id="PTHR30354">
    <property type="entry name" value="GNT FAMILY GLUCONATE TRANSPORTER"/>
    <property type="match status" value="1"/>
</dbReference>
<dbReference type="Proteomes" id="UP000053070">
    <property type="component" value="Unassembled WGS sequence"/>
</dbReference>
<dbReference type="InterPro" id="IPR003474">
    <property type="entry name" value="Glcn_transporter"/>
</dbReference>
<name>A0A0G9ML21_9SPHN</name>
<dbReference type="Pfam" id="PF02447">
    <property type="entry name" value="GntP_permease"/>
    <property type="match status" value="1"/>
</dbReference>
<sequence length="447" mass="44844">MEPMIALLLALAWVVMATGWLRLHPVIALLLAALGYGLLTAVPAGEIVGHVGAGFGATIGYIGPIILLGSIIGVFLERSGAAARLARLLMRGIGWKRVTIGMGGMGLVVSVPVFCDSGFILLSPLNHAAARESNGSVVPGALALALGLYAGHTMVPPTPGPIAAAELLGADLGFVMLLGLPIALLTTCAGAAYAHFVGRRAFIAPDAMPPEPASMEPAGDKTGPSIGKALAPVALPIVLICLGTLVALPSVSRNMGDISAIVAWLGQPIIALGIGALAALALPDRLTRDMLSESGWIGDAIRDCAVIILITGAGGAFGRVLAESGIASSVSGIAGIEGLGLLLPLLIAAAIKTGQGSSTVAIITTAGLTAPLLPSLGLESDMDRALATIAIGAGAMAISHVNDSFFWVVSRLSNMSTRQALTLYSPGTLVQAVAASIAVVTASALLG</sequence>